<comment type="caution">
    <text evidence="1">The sequence shown here is derived from an EMBL/GenBank/DDBJ whole genome shotgun (WGS) entry which is preliminary data.</text>
</comment>
<dbReference type="EMBL" id="LCYA01000151">
    <property type="protein sequence ID" value="KWV84910.1"/>
    <property type="molecule type" value="Genomic_DNA"/>
</dbReference>
<reference evidence="1 2" key="1">
    <citation type="submission" date="2015-05" db="EMBL/GenBank/DDBJ databases">
        <title>A genomic and transcriptomic approach to investigate the blue pigment phenotype in Pseudomonas fluorescens.</title>
        <authorList>
            <person name="Andreani N.A."/>
            <person name="Cardazzo B."/>
        </authorList>
    </citation>
    <scope>NUCLEOTIDE SEQUENCE [LARGE SCALE GENOMIC DNA]</scope>
    <source>
        <strain evidence="1 2">Ps_22</strain>
    </source>
</reference>
<name>A0A109LCA8_PSEFL</name>
<dbReference type="Proteomes" id="UP000061348">
    <property type="component" value="Unassembled WGS sequence"/>
</dbReference>
<sequence>MQPRQACTGKNRTQLFTQQFGAFQAQADTAQAKEWVGLVFHRHIGQGFIAAHIQGTYHQITLGAEGAGDGAVGVGLLLCARGTVAFQVEELRTQQTHALSAQGQ</sequence>
<gene>
    <name evidence="1" type="ORF">PFLmoz3_05512</name>
</gene>
<accession>A0A109LCA8</accession>
<organism evidence="1 2">
    <name type="scientific">Pseudomonas fluorescens</name>
    <dbReference type="NCBI Taxonomy" id="294"/>
    <lineage>
        <taxon>Bacteria</taxon>
        <taxon>Pseudomonadati</taxon>
        <taxon>Pseudomonadota</taxon>
        <taxon>Gammaproteobacteria</taxon>
        <taxon>Pseudomonadales</taxon>
        <taxon>Pseudomonadaceae</taxon>
        <taxon>Pseudomonas</taxon>
    </lineage>
</organism>
<dbReference type="PATRIC" id="fig|294.194.peg.6112"/>
<evidence type="ECO:0000313" key="2">
    <source>
        <dbReference type="Proteomes" id="UP000061348"/>
    </source>
</evidence>
<evidence type="ECO:0000313" key="1">
    <source>
        <dbReference type="EMBL" id="KWV84910.1"/>
    </source>
</evidence>
<proteinExistence type="predicted"/>
<protein>
    <submittedName>
        <fullName evidence="1">Uncharacterized protein</fullName>
    </submittedName>
</protein>
<dbReference type="AlphaFoldDB" id="A0A109LCA8"/>